<feature type="compositionally biased region" description="Basic and acidic residues" evidence="6">
    <location>
        <begin position="79"/>
        <end position="88"/>
    </location>
</feature>
<feature type="transmembrane region" description="Helical" evidence="7">
    <location>
        <begin position="435"/>
        <end position="455"/>
    </location>
</feature>
<gene>
    <name evidence="9" type="ORF">Q9R08_14770</name>
</gene>
<evidence type="ECO:0000256" key="3">
    <source>
        <dbReference type="ARBA" id="ARBA00022692"/>
    </source>
</evidence>
<feature type="transmembrane region" description="Helical" evidence="7">
    <location>
        <begin position="326"/>
        <end position="352"/>
    </location>
</feature>
<evidence type="ECO:0000256" key="1">
    <source>
        <dbReference type="ARBA" id="ARBA00004651"/>
    </source>
</evidence>
<keyword evidence="4 7" id="KW-1133">Transmembrane helix</keyword>
<dbReference type="Proteomes" id="UP001235133">
    <property type="component" value="Unassembled WGS sequence"/>
</dbReference>
<keyword evidence="5 7" id="KW-0472">Membrane</keyword>
<comment type="subcellular location">
    <subcellularLocation>
        <location evidence="1">Cell membrane</location>
        <topology evidence="1">Multi-pass membrane protein</topology>
    </subcellularLocation>
</comment>
<keyword evidence="3 7" id="KW-0812">Transmembrane</keyword>
<feature type="region of interest" description="Disordered" evidence="6">
    <location>
        <begin position="139"/>
        <end position="218"/>
    </location>
</feature>
<feature type="domain" description="Cytochrome b561 bacterial/Ni-hydrogenase" evidence="8">
    <location>
        <begin position="384"/>
        <end position="564"/>
    </location>
</feature>
<feature type="transmembrane region" description="Helical" evidence="7">
    <location>
        <begin position="537"/>
        <end position="559"/>
    </location>
</feature>
<feature type="transmembrane region" description="Helical" evidence="7">
    <location>
        <begin position="495"/>
        <end position="516"/>
    </location>
</feature>
<dbReference type="Gene3D" id="1.20.950.20">
    <property type="entry name" value="Transmembrane di-heme cytochromes, Chain C"/>
    <property type="match status" value="1"/>
</dbReference>
<dbReference type="InterPro" id="IPR011577">
    <property type="entry name" value="Cyt_b561_bac/Ni-Hgenase"/>
</dbReference>
<evidence type="ECO:0000313" key="9">
    <source>
        <dbReference type="EMBL" id="MDQ7879250.1"/>
    </source>
</evidence>
<dbReference type="InterPro" id="IPR016174">
    <property type="entry name" value="Di-haem_cyt_TM"/>
</dbReference>
<evidence type="ECO:0000256" key="6">
    <source>
        <dbReference type="SAM" id="MobiDB-lite"/>
    </source>
</evidence>
<reference evidence="9 10" key="1">
    <citation type="submission" date="2023-08" db="EMBL/GenBank/DDBJ databases">
        <title>Microbacterium psychrotolerans sp. nov., a psychrotolerant bacterium isolated from soil in Heilongjiang Province, China.</title>
        <authorList>
            <person name="An P."/>
            <person name="Zhao D."/>
            <person name="Xiang H."/>
        </authorList>
    </citation>
    <scope>NUCLEOTIDE SEQUENCE [LARGE SCALE GENOMIC DNA]</scope>
    <source>
        <strain evidence="9 10">QXD-8</strain>
    </source>
</reference>
<feature type="region of interest" description="Disordered" evidence="6">
    <location>
        <begin position="1"/>
        <end position="40"/>
    </location>
</feature>
<comment type="caution">
    <text evidence="9">The sequence shown here is derived from an EMBL/GenBank/DDBJ whole genome shotgun (WGS) entry which is preliminary data.</text>
</comment>
<keyword evidence="10" id="KW-1185">Reference proteome</keyword>
<evidence type="ECO:0000313" key="10">
    <source>
        <dbReference type="Proteomes" id="UP001235133"/>
    </source>
</evidence>
<feature type="transmembrane region" description="Helical" evidence="7">
    <location>
        <begin position="588"/>
        <end position="609"/>
    </location>
</feature>
<dbReference type="InterPro" id="IPR051542">
    <property type="entry name" value="Hydrogenase_cytochrome"/>
</dbReference>
<dbReference type="RefSeq" id="WP_308868866.1">
    <property type="nucleotide sequence ID" value="NZ_JAVFWO010000004.1"/>
</dbReference>
<keyword evidence="2" id="KW-1003">Cell membrane</keyword>
<evidence type="ECO:0000259" key="8">
    <source>
        <dbReference type="Pfam" id="PF01292"/>
    </source>
</evidence>
<evidence type="ECO:0000256" key="7">
    <source>
        <dbReference type="SAM" id="Phobius"/>
    </source>
</evidence>
<evidence type="ECO:0000256" key="4">
    <source>
        <dbReference type="ARBA" id="ARBA00022989"/>
    </source>
</evidence>
<evidence type="ECO:0000256" key="5">
    <source>
        <dbReference type="ARBA" id="ARBA00023136"/>
    </source>
</evidence>
<sequence>MATFGSAVRRGLPRVPGGEPWPPAGTAPVPNGDGRPSPATIAVAEPVEAPVVAEPAAAAAVPVAATTSVAAATAAPVAERAKDERDDAQSTAVEAVDAPSTVAAAGARRIRRGLPRVPGGEPWPPAGTVVPDAAVAAGVTAPQPPSSAQESSPAPAHIETAAPAASTAASPAASGSVAPAAAGAEGTAGARPLRRGLPRVPGGEPWPPAGFAPARGATPASDTAAAAAATSVKGSAAPVVSSTTDAAAAPTAASVSDAAAAPAAATTVAAEVVAAPAPAAPGTSTGVPLSQPLPFPRTVWAGAAARTRSEPAAEPRRIGPFTRGQWAGAVLVGGAGLLYAAAMAVLAVRWLLSTSWGVDFLATYPGEYHLPEGAPIGIPAWLGWQHFFNVFLMVLIIRSGLRVRTEKRPTAFWSPRSNNRRKISLNLWFHQSLDILWLVNGVVFVVLLFVTGQWLRIVPSSWEVFPNAVSAALQYVSLDWPTENGWVNYNSLQQLAYFATVFIAAPLAVVTGVRMSGVWPKNAAGLNKAYPVEWARAVHFPVMLYFVAFIAVHVFLVFATGALRNLNHMYAAQGSVDPDAYADNWTGFWFFGASLVVIAAAWVAARPLVLAPIARLFGKVSGR</sequence>
<protein>
    <submittedName>
        <fullName evidence="9">Cytochrome b/b6 domain-containing protein</fullName>
    </submittedName>
</protein>
<proteinExistence type="predicted"/>
<accession>A0ABU0Z3T4</accession>
<name>A0ABU0Z3T4_9MICO</name>
<feature type="region of interest" description="Disordered" evidence="6">
    <location>
        <begin position="77"/>
        <end position="99"/>
    </location>
</feature>
<dbReference type="PANTHER" id="PTHR30485:SF1">
    <property type="entry name" value="CYTOCHROME YDHU-RELATED"/>
    <property type="match status" value="1"/>
</dbReference>
<feature type="compositionally biased region" description="Low complexity" evidence="6">
    <location>
        <begin position="146"/>
        <end position="191"/>
    </location>
</feature>
<dbReference type="Pfam" id="PF01292">
    <property type="entry name" value="Ni_hydr_CYTB"/>
    <property type="match status" value="1"/>
</dbReference>
<organism evidence="9 10">
    <name type="scientific">Microbacterium psychrotolerans</name>
    <dbReference type="NCBI Taxonomy" id="3068321"/>
    <lineage>
        <taxon>Bacteria</taxon>
        <taxon>Bacillati</taxon>
        <taxon>Actinomycetota</taxon>
        <taxon>Actinomycetes</taxon>
        <taxon>Micrococcales</taxon>
        <taxon>Microbacteriaceae</taxon>
        <taxon>Microbacterium</taxon>
    </lineage>
</organism>
<feature type="transmembrane region" description="Helical" evidence="7">
    <location>
        <begin position="378"/>
        <end position="397"/>
    </location>
</feature>
<dbReference type="PANTHER" id="PTHR30485">
    <property type="entry name" value="NI/FE-HYDROGENASE 1 B-TYPE CYTOCHROME SUBUNIT"/>
    <property type="match status" value="1"/>
</dbReference>
<dbReference type="EMBL" id="JAVFWO010000004">
    <property type="protein sequence ID" value="MDQ7879250.1"/>
    <property type="molecule type" value="Genomic_DNA"/>
</dbReference>
<dbReference type="SUPFAM" id="SSF81342">
    <property type="entry name" value="Transmembrane di-heme cytochromes"/>
    <property type="match status" value="1"/>
</dbReference>
<evidence type="ECO:0000256" key="2">
    <source>
        <dbReference type="ARBA" id="ARBA00022475"/>
    </source>
</evidence>